<dbReference type="AlphaFoldDB" id="A0A315EI16"/>
<sequence>MKNILKSAAYATKSVAPRHTFDFGFRDASRGAGCDVRNGRIYEKTSRKVIFFNNLEIVKASR</sequence>
<organism evidence="1 2">
    <name type="scientific">Limnohabitans parvus II-B4</name>
    <dbReference type="NCBI Taxonomy" id="1293052"/>
    <lineage>
        <taxon>Bacteria</taxon>
        <taxon>Pseudomonadati</taxon>
        <taxon>Pseudomonadota</taxon>
        <taxon>Betaproteobacteria</taxon>
        <taxon>Burkholderiales</taxon>
        <taxon>Comamonadaceae</taxon>
        <taxon>Limnohabitans</taxon>
    </lineage>
</organism>
<protein>
    <submittedName>
        <fullName evidence="1">Uncharacterized protein</fullName>
    </submittedName>
</protein>
<dbReference type="Proteomes" id="UP000250790">
    <property type="component" value="Unassembled WGS sequence"/>
</dbReference>
<name>A0A315EI16_9BURK</name>
<gene>
    <name evidence="1" type="ORF">B9Z37_03995</name>
</gene>
<accession>A0A315EI16</accession>
<dbReference type="EMBL" id="NESN01000001">
    <property type="protein sequence ID" value="PUE55712.1"/>
    <property type="molecule type" value="Genomic_DNA"/>
</dbReference>
<keyword evidence="2" id="KW-1185">Reference proteome</keyword>
<comment type="caution">
    <text evidence="1">The sequence shown here is derived from an EMBL/GenBank/DDBJ whole genome shotgun (WGS) entry which is preliminary data.</text>
</comment>
<dbReference type="RefSeq" id="WP_108311703.1">
    <property type="nucleotide sequence ID" value="NZ_NESN01000001.1"/>
</dbReference>
<proteinExistence type="predicted"/>
<reference evidence="1 2" key="1">
    <citation type="submission" date="2017-04" db="EMBL/GenBank/DDBJ databases">
        <title>Unexpected and diverse lifestyles within the genus Limnohabitans.</title>
        <authorList>
            <person name="Kasalicky V."/>
            <person name="Mehrshad M."/>
            <person name="Andrei S.-A."/>
            <person name="Salcher M."/>
            <person name="Kratochvilova H."/>
            <person name="Simek K."/>
            <person name="Ghai R."/>
        </authorList>
    </citation>
    <scope>NUCLEOTIDE SEQUENCE [LARGE SCALE GENOMIC DNA]</scope>
    <source>
        <strain evidence="1 2">II-B4</strain>
    </source>
</reference>
<evidence type="ECO:0000313" key="2">
    <source>
        <dbReference type="Proteomes" id="UP000250790"/>
    </source>
</evidence>
<evidence type="ECO:0000313" key="1">
    <source>
        <dbReference type="EMBL" id="PUE55712.1"/>
    </source>
</evidence>